<evidence type="ECO:0000313" key="3">
    <source>
        <dbReference type="Proteomes" id="UP000186905"/>
    </source>
</evidence>
<proteinExistence type="predicted"/>
<dbReference type="RefSeq" id="WP_075765127.1">
    <property type="nucleotide sequence ID" value="NZ_MJIL01000079.1"/>
</dbReference>
<keyword evidence="1" id="KW-0472">Membrane</keyword>
<evidence type="ECO:0000256" key="1">
    <source>
        <dbReference type="SAM" id="Phobius"/>
    </source>
</evidence>
<dbReference type="Proteomes" id="UP000186905">
    <property type="component" value="Unassembled WGS sequence"/>
</dbReference>
<dbReference type="AlphaFoldDB" id="A0A1Q9GK55"/>
<feature type="transmembrane region" description="Helical" evidence="1">
    <location>
        <begin position="147"/>
        <end position="166"/>
    </location>
</feature>
<gene>
    <name evidence="2" type="ORF">BIT28_12625</name>
</gene>
<accession>A0A1Q9GK55</accession>
<keyword evidence="1" id="KW-0812">Transmembrane</keyword>
<protein>
    <recommendedName>
        <fullName evidence="4">DUF2975 domain-containing protein</fullName>
    </recommendedName>
</protein>
<evidence type="ECO:0008006" key="4">
    <source>
        <dbReference type="Google" id="ProtNLM"/>
    </source>
</evidence>
<dbReference type="OrthoDB" id="8479187at2"/>
<feature type="transmembrane region" description="Helical" evidence="1">
    <location>
        <begin position="14"/>
        <end position="35"/>
    </location>
</feature>
<organism evidence="2 3">
    <name type="scientific">Photobacterium proteolyticum</name>
    <dbReference type="NCBI Taxonomy" id="1903952"/>
    <lineage>
        <taxon>Bacteria</taxon>
        <taxon>Pseudomonadati</taxon>
        <taxon>Pseudomonadota</taxon>
        <taxon>Gammaproteobacteria</taxon>
        <taxon>Vibrionales</taxon>
        <taxon>Vibrionaceae</taxon>
        <taxon>Photobacterium</taxon>
    </lineage>
</organism>
<comment type="caution">
    <text evidence="2">The sequence shown here is derived from an EMBL/GenBank/DDBJ whole genome shotgun (WGS) entry which is preliminary data.</text>
</comment>
<sequence length="177" mass="19713">MQDQHAIQKLSKKLLILLWVILITAPLYDSVMWIYGTMVESGDAISISFAYPVNLPLTPAKMLMGYPFALLPTFAYMAIIWQLVRLFRLYRVGKVFTLGNVSCLKKTANLMIALPVIGALSDLLLGAVLSIGEEVLNTGLYFSDNELTIFIIGIMVRAISHVMALAKDMKEENELTI</sequence>
<name>A0A1Q9GK55_9GAMM</name>
<feature type="transmembrane region" description="Helical" evidence="1">
    <location>
        <begin position="108"/>
        <end position="132"/>
    </location>
</feature>
<evidence type="ECO:0000313" key="2">
    <source>
        <dbReference type="EMBL" id="OLQ74808.1"/>
    </source>
</evidence>
<dbReference type="STRING" id="1903952.BIT28_12625"/>
<keyword evidence="1" id="KW-1133">Transmembrane helix</keyword>
<reference evidence="2 3" key="1">
    <citation type="submission" date="2016-09" db="EMBL/GenBank/DDBJ databases">
        <title>Photobacterium proteolyticum sp. nov. a protease producing bacterium isolated from ocean sediments of Laizhou Bay.</title>
        <authorList>
            <person name="Li Y."/>
        </authorList>
    </citation>
    <scope>NUCLEOTIDE SEQUENCE [LARGE SCALE GENOMIC DNA]</scope>
    <source>
        <strain evidence="2 3">13-12</strain>
    </source>
</reference>
<keyword evidence="3" id="KW-1185">Reference proteome</keyword>
<dbReference type="EMBL" id="MJIL01000079">
    <property type="protein sequence ID" value="OLQ74808.1"/>
    <property type="molecule type" value="Genomic_DNA"/>
</dbReference>
<feature type="transmembrane region" description="Helical" evidence="1">
    <location>
        <begin position="64"/>
        <end position="87"/>
    </location>
</feature>
<dbReference type="Pfam" id="PF11188">
    <property type="entry name" value="DUF2975"/>
    <property type="match status" value="1"/>
</dbReference>
<dbReference type="InterPro" id="IPR021354">
    <property type="entry name" value="DUF2975"/>
</dbReference>